<dbReference type="RefSeq" id="XP_025558682.1">
    <property type="nucleotide sequence ID" value="XM_025709671.1"/>
</dbReference>
<dbReference type="PANTHER" id="PTHR38113:SF1">
    <property type="entry name" value="DUF2293 DOMAIN-CONTAINING PROTEIN"/>
    <property type="match status" value="1"/>
</dbReference>
<keyword evidence="4" id="KW-1185">Reference proteome</keyword>
<evidence type="ECO:0000256" key="1">
    <source>
        <dbReference type="SAM" id="MobiDB-lite"/>
    </source>
</evidence>
<evidence type="ECO:0000313" key="3">
    <source>
        <dbReference type="EMBL" id="PYH64888.1"/>
    </source>
</evidence>
<dbReference type="OrthoDB" id="5288828at2759"/>
<organism evidence="3 4">
    <name type="scientific">Aspergillus vadensis (strain CBS 113365 / IMI 142717 / IBT 24658)</name>
    <dbReference type="NCBI Taxonomy" id="1448311"/>
    <lineage>
        <taxon>Eukaryota</taxon>
        <taxon>Fungi</taxon>
        <taxon>Dikarya</taxon>
        <taxon>Ascomycota</taxon>
        <taxon>Pezizomycotina</taxon>
        <taxon>Eurotiomycetes</taxon>
        <taxon>Eurotiomycetidae</taxon>
        <taxon>Eurotiales</taxon>
        <taxon>Aspergillaceae</taxon>
        <taxon>Aspergillus</taxon>
        <taxon>Aspergillus subgen. Circumdati</taxon>
    </lineage>
</organism>
<feature type="region of interest" description="Disordered" evidence="1">
    <location>
        <begin position="309"/>
        <end position="332"/>
    </location>
</feature>
<feature type="region of interest" description="Disordered" evidence="1">
    <location>
        <begin position="758"/>
        <end position="777"/>
    </location>
</feature>
<dbReference type="InterPro" id="IPR018744">
    <property type="entry name" value="DUF2293"/>
</dbReference>
<dbReference type="PANTHER" id="PTHR38113">
    <property type="match status" value="1"/>
</dbReference>
<dbReference type="EMBL" id="KZ821641">
    <property type="protein sequence ID" value="PYH64888.1"/>
    <property type="molecule type" value="Genomic_DNA"/>
</dbReference>
<evidence type="ECO:0000313" key="4">
    <source>
        <dbReference type="Proteomes" id="UP000248405"/>
    </source>
</evidence>
<dbReference type="Proteomes" id="UP000248405">
    <property type="component" value="Unassembled WGS sequence"/>
</dbReference>
<accession>A0A319BNW2</accession>
<proteinExistence type="predicted"/>
<protein>
    <recommendedName>
        <fullName evidence="2">DUF2293 domain-containing protein</fullName>
    </recommendedName>
</protein>
<sequence>MARVSRRPPSVLARRAPSRIVKRNARKHRVILESVTQEKKKLRSVISFEAKAPPGYTFIPAGNPQLTTACKELCRKDGLKVFAVTTTPHMHTHNLSQHVHRIGYHFPSAAVAAVCMDLGLYLTAAGKAVPFRTVGGENDRKRANSEVSQTTINTEARDVLRDLFPNIPDNDLNQIIKTAFQKGQRKVGTAVELPLARRAQLAVVAHIRHIYTDYDRLLKATSFHEARTVVEEPTLAKLVEWRGDDENGKTVLEDVFREVIVISDDEDGDVEGEPFSPNTRDNSVMVVSSNPQADELQTRTLNYANPALRDTQLDPSDEEAPPGFRYIPEPPRRHKIDRRGFSRYQAWDRALNRYRNIANETNQHRLHDASDSRGPIITRQPLPGPVGLESESTHRPRVSLAPVATSSARPISTNIGRTVADSVMERNCFELTLDEQYELHRMPELPAQRKEIAPVTSAVSMERVPVIQQQKRSYQREDSPNAPVFVSGPREIHEMTGDAAVLPRPLASSQHRTNVQPQDHALPSIETATPMEIRRPNSGQLDYLAKRISGDFSIRSITPHRPARQEMIHHDPEVSDRDQASKRRRMGHYERERLCHTQARVVTTGAAFPYTSGRYQDTPGHTHLKPSSIQDDIHFRRRYAAPVGSHPVAEGHPERTQYSTYTTAPGPRTETAVHQRPLEDVHGHASHFVPSGLPIQYRSPGQSQVVPSTRYAIPEDNATDRLVPVRPTELRERRVYHEVPRYNSGSLRPLDVAQLEDPTRRGREYDHPLASQEPSQGRHYAEDFVRAVDVRDPVPTKYPAQRRLQPATYPVHPHPLPAGIPVQTEQYMRSSPGSTEWSRPVGRVCLDSRAGPAIQDYVVADHHGPSNYADRVPNPPFTARHYVRGYEDAVDTSRYGPCSWGCAYCPLLIFELVTNGRETDRQAYDLPHDGLRMEEQRYPTYVRRVERVPYTVPEGRTVVIVD</sequence>
<name>A0A319BNW2_ASPVC</name>
<gene>
    <name evidence="3" type="ORF">BO88DRAFT_438513</name>
</gene>
<feature type="compositionally biased region" description="Basic and acidic residues" evidence="1">
    <location>
        <begin position="758"/>
        <end position="767"/>
    </location>
</feature>
<dbReference type="AlphaFoldDB" id="A0A319BNW2"/>
<feature type="domain" description="DUF2293" evidence="2">
    <location>
        <begin position="160"/>
        <end position="242"/>
    </location>
</feature>
<dbReference type="GeneID" id="37214263"/>
<evidence type="ECO:0000259" key="2">
    <source>
        <dbReference type="Pfam" id="PF10056"/>
    </source>
</evidence>
<reference evidence="3" key="1">
    <citation type="submission" date="2016-12" db="EMBL/GenBank/DDBJ databases">
        <title>The genomes of Aspergillus section Nigri reveals drivers in fungal speciation.</title>
        <authorList>
            <consortium name="DOE Joint Genome Institute"/>
            <person name="Vesth T.C."/>
            <person name="Nybo J."/>
            <person name="Theobald S."/>
            <person name="Brandl J."/>
            <person name="Frisvad J.C."/>
            <person name="Nielsen K.F."/>
            <person name="Lyhne E.K."/>
            <person name="Kogle M.E."/>
            <person name="Kuo A."/>
            <person name="Riley R."/>
            <person name="Clum A."/>
            <person name="Nolan M."/>
            <person name="Lipzen A."/>
            <person name="Salamov A."/>
            <person name="Henrissat B."/>
            <person name="Wiebenga A."/>
            <person name="De Vries R.P."/>
            <person name="Grigoriev I.V."/>
            <person name="Mortensen U.H."/>
            <person name="Andersen M.R."/>
            <person name="Baker S.E."/>
        </authorList>
    </citation>
    <scope>NUCLEOTIDE SEQUENCE [LARGE SCALE GENOMIC DNA]</scope>
    <source>
        <strain evidence="3">CBS 113365</strain>
    </source>
</reference>
<dbReference type="Pfam" id="PF10056">
    <property type="entry name" value="DUF2293"/>
    <property type="match status" value="1"/>
</dbReference>